<dbReference type="Gene3D" id="3.40.630.30">
    <property type="match status" value="1"/>
</dbReference>
<dbReference type="InterPro" id="IPR038740">
    <property type="entry name" value="BioF2-like_GNAT_dom"/>
</dbReference>
<evidence type="ECO:0000313" key="8">
    <source>
        <dbReference type="EMBL" id="MDY7228119.1"/>
    </source>
</evidence>
<comment type="similarity">
    <text evidence="1">Belongs to the FemABX family.</text>
</comment>
<sequence>MHEIISFSEPERWASAYAQLSLKDVYYLHAYAELCRCMGDGDPFLFAYSDRVGNRVCYAFIRRPIRGLPFFGDARLEGDWYDIISPTYGYGGPLCAEPRELVLRAFRAEFEAYCRGANIVSEFVRFHPLLGNHRHLGGTMDITFDRETVFMDLSLTEEELLDRYHANHQRNIRKALKNGLEFRVLAGPEALEHLEVFYRLYRATMDKLQALPYFYFSTQYLERLFACFGSSALLGAVFLDGRMISAALCLREGDALVYHLGASEEASLHLGPNVFQFHQLALWARRAGLRTFHLGGGHRGRDSLFQFKHRFNPEGTLALNLGRKIHQPAVYARLVESWSRYHAQEFTGAFFPAYRAPPAAIGSITAPAGSCGGSCSA</sequence>
<protein>
    <submittedName>
        <fullName evidence="8">GNAT family N-acetyltransferase</fullName>
        <ecNumber evidence="8">2.3.1.-</ecNumber>
    </submittedName>
</protein>
<name>A0ABU5H5H7_9BACT</name>
<keyword evidence="3" id="KW-0133">Cell shape</keyword>
<gene>
    <name evidence="8" type="ORF">SYV04_16995</name>
</gene>
<dbReference type="RefSeq" id="WP_321546844.1">
    <property type="nucleotide sequence ID" value="NZ_JAXIVS010000005.1"/>
</dbReference>
<dbReference type="SUPFAM" id="SSF55729">
    <property type="entry name" value="Acyl-CoA N-acyltransferases (Nat)"/>
    <property type="match status" value="1"/>
</dbReference>
<dbReference type="GO" id="GO:0016746">
    <property type="term" value="F:acyltransferase activity"/>
    <property type="evidence" value="ECO:0007669"/>
    <property type="project" value="UniProtKB-KW"/>
</dbReference>
<dbReference type="EMBL" id="JAXIVS010000005">
    <property type="protein sequence ID" value="MDY7228119.1"/>
    <property type="molecule type" value="Genomic_DNA"/>
</dbReference>
<organism evidence="8 9">
    <name type="scientific">Hyalangium rubrum</name>
    <dbReference type="NCBI Taxonomy" id="3103134"/>
    <lineage>
        <taxon>Bacteria</taxon>
        <taxon>Pseudomonadati</taxon>
        <taxon>Myxococcota</taxon>
        <taxon>Myxococcia</taxon>
        <taxon>Myxococcales</taxon>
        <taxon>Cystobacterineae</taxon>
        <taxon>Archangiaceae</taxon>
        <taxon>Hyalangium</taxon>
    </lineage>
</organism>
<dbReference type="PANTHER" id="PTHR36174:SF1">
    <property type="entry name" value="LIPID II:GLYCINE GLYCYLTRANSFERASE"/>
    <property type="match status" value="1"/>
</dbReference>
<comment type="caution">
    <text evidence="8">The sequence shown here is derived from an EMBL/GenBank/DDBJ whole genome shotgun (WGS) entry which is preliminary data.</text>
</comment>
<reference evidence="8 9" key="1">
    <citation type="submission" date="2023-12" db="EMBL/GenBank/DDBJ databases">
        <title>the genome sequence of Hyalangium sp. s54d21.</title>
        <authorList>
            <person name="Zhang X."/>
        </authorList>
    </citation>
    <scope>NUCLEOTIDE SEQUENCE [LARGE SCALE GENOMIC DNA]</scope>
    <source>
        <strain evidence="9">s54d21</strain>
    </source>
</reference>
<keyword evidence="5 8" id="KW-0012">Acyltransferase</keyword>
<accession>A0ABU5H5H7</accession>
<keyword evidence="2 8" id="KW-0808">Transferase</keyword>
<evidence type="ECO:0000256" key="6">
    <source>
        <dbReference type="ARBA" id="ARBA00023316"/>
    </source>
</evidence>
<evidence type="ECO:0000259" key="7">
    <source>
        <dbReference type="Pfam" id="PF13480"/>
    </source>
</evidence>
<proteinExistence type="inferred from homology"/>
<dbReference type="InterPro" id="IPR016181">
    <property type="entry name" value="Acyl_CoA_acyltransferase"/>
</dbReference>
<keyword evidence="4" id="KW-0573">Peptidoglycan synthesis</keyword>
<dbReference type="PANTHER" id="PTHR36174">
    <property type="entry name" value="LIPID II:GLYCINE GLYCYLTRANSFERASE"/>
    <property type="match status" value="1"/>
</dbReference>
<evidence type="ECO:0000256" key="2">
    <source>
        <dbReference type="ARBA" id="ARBA00022679"/>
    </source>
</evidence>
<dbReference type="PROSITE" id="PS51191">
    <property type="entry name" value="FEMABX"/>
    <property type="match status" value="1"/>
</dbReference>
<dbReference type="InterPro" id="IPR003447">
    <property type="entry name" value="FEMABX"/>
</dbReference>
<keyword evidence="6" id="KW-0961">Cell wall biogenesis/degradation</keyword>
<evidence type="ECO:0000256" key="3">
    <source>
        <dbReference type="ARBA" id="ARBA00022960"/>
    </source>
</evidence>
<evidence type="ECO:0000256" key="1">
    <source>
        <dbReference type="ARBA" id="ARBA00009943"/>
    </source>
</evidence>
<evidence type="ECO:0000256" key="4">
    <source>
        <dbReference type="ARBA" id="ARBA00022984"/>
    </source>
</evidence>
<dbReference type="Pfam" id="PF13480">
    <property type="entry name" value="Acetyltransf_6"/>
    <property type="match status" value="1"/>
</dbReference>
<feature type="domain" description="BioF2-like acetyltransferase" evidence="7">
    <location>
        <begin position="166"/>
        <end position="298"/>
    </location>
</feature>
<evidence type="ECO:0000313" key="9">
    <source>
        <dbReference type="Proteomes" id="UP001291309"/>
    </source>
</evidence>
<dbReference type="EC" id="2.3.1.-" evidence="8"/>
<keyword evidence="9" id="KW-1185">Reference proteome</keyword>
<evidence type="ECO:0000256" key="5">
    <source>
        <dbReference type="ARBA" id="ARBA00023315"/>
    </source>
</evidence>
<dbReference type="Proteomes" id="UP001291309">
    <property type="component" value="Unassembled WGS sequence"/>
</dbReference>
<dbReference type="InterPro" id="IPR050644">
    <property type="entry name" value="PG_Glycine_Bridge_Synth"/>
</dbReference>